<dbReference type="Proteomes" id="UP000216024">
    <property type="component" value="Unassembled WGS sequence"/>
</dbReference>
<accession>A0A267MN26</accession>
<comment type="similarity">
    <text evidence="1">Belongs to the NAD(P)H dehydrogenase (quinone) family.</text>
</comment>
<evidence type="ECO:0000259" key="3">
    <source>
        <dbReference type="Pfam" id="PF02525"/>
    </source>
</evidence>
<dbReference type="SUPFAM" id="SSF52218">
    <property type="entry name" value="Flavoproteins"/>
    <property type="match status" value="1"/>
</dbReference>
<dbReference type="GO" id="GO:0003955">
    <property type="term" value="F:NAD(P)H dehydrogenase (quinone) activity"/>
    <property type="evidence" value="ECO:0007669"/>
    <property type="project" value="TreeGrafter"/>
</dbReference>
<proteinExistence type="inferred from homology"/>
<keyword evidence="2" id="KW-0560">Oxidoreductase</keyword>
<comment type="caution">
    <text evidence="4">The sequence shown here is derived from an EMBL/GenBank/DDBJ whole genome shotgun (WGS) entry which is preliminary data.</text>
</comment>
<dbReference type="Gene3D" id="3.40.50.360">
    <property type="match status" value="1"/>
</dbReference>
<sequence>MKTTIILAHPWHGSFNKAIMDIAVKQLKNRKKEYQIIDLNKDNFAPVLRESELAFYSKGESKDELVKKYQSMLKDTHELVFIFPIWWFDIPAILKGFIEKVMLKNYAYIEGKYGLKGLLTNIKVTTVTTTSEAPTWYLKYLVGNPIKRSFIQGTLKSIGLKNVKWLNNSYTTSGTDKTRKSFLNKVAAYFSK</sequence>
<evidence type="ECO:0000256" key="2">
    <source>
        <dbReference type="ARBA" id="ARBA00023002"/>
    </source>
</evidence>
<reference evidence="4 5" key="1">
    <citation type="submission" date="2017-06" db="EMBL/GenBank/DDBJ databases">
        <title>Draft genome sequence of anaerobic fermentative bacterium Anaeromicrobium sediminis DY2726D isolated from West Pacific Ocean sediments.</title>
        <authorList>
            <person name="Zeng X."/>
        </authorList>
    </citation>
    <scope>NUCLEOTIDE SEQUENCE [LARGE SCALE GENOMIC DNA]</scope>
    <source>
        <strain evidence="4 5">DY2726D</strain>
    </source>
</reference>
<name>A0A267MN26_9FIRM</name>
<dbReference type="PANTHER" id="PTHR10204:SF34">
    <property type="entry name" value="NAD(P)H DEHYDROGENASE [QUINONE] 1 ISOFORM 1"/>
    <property type="match status" value="1"/>
</dbReference>
<dbReference type="InterPro" id="IPR029039">
    <property type="entry name" value="Flavoprotein-like_sf"/>
</dbReference>
<evidence type="ECO:0000313" key="5">
    <source>
        <dbReference type="Proteomes" id="UP000216024"/>
    </source>
</evidence>
<evidence type="ECO:0000256" key="1">
    <source>
        <dbReference type="ARBA" id="ARBA00006252"/>
    </source>
</evidence>
<keyword evidence="5" id="KW-1185">Reference proteome</keyword>
<dbReference type="Pfam" id="PF02525">
    <property type="entry name" value="Flavodoxin_2"/>
    <property type="match status" value="1"/>
</dbReference>
<dbReference type="RefSeq" id="WP_095132435.1">
    <property type="nucleotide sequence ID" value="NZ_NIBG01000004.1"/>
</dbReference>
<dbReference type="InterPro" id="IPR003680">
    <property type="entry name" value="Flavodoxin_fold"/>
</dbReference>
<dbReference type="EMBL" id="NIBG01000004">
    <property type="protein sequence ID" value="PAB60150.1"/>
    <property type="molecule type" value="Genomic_DNA"/>
</dbReference>
<feature type="domain" description="Flavodoxin-like fold" evidence="3">
    <location>
        <begin position="1"/>
        <end position="171"/>
    </location>
</feature>
<dbReference type="GO" id="GO:0005829">
    <property type="term" value="C:cytosol"/>
    <property type="evidence" value="ECO:0007669"/>
    <property type="project" value="TreeGrafter"/>
</dbReference>
<dbReference type="InterPro" id="IPR051545">
    <property type="entry name" value="NAD(P)H_dehydrogenase_qn"/>
</dbReference>
<organism evidence="4 5">
    <name type="scientific">Anaeromicrobium sediminis</name>
    <dbReference type="NCBI Taxonomy" id="1478221"/>
    <lineage>
        <taxon>Bacteria</taxon>
        <taxon>Bacillati</taxon>
        <taxon>Bacillota</taxon>
        <taxon>Clostridia</taxon>
        <taxon>Peptostreptococcales</taxon>
        <taxon>Thermotaleaceae</taxon>
        <taxon>Anaeromicrobium</taxon>
    </lineage>
</organism>
<evidence type="ECO:0000313" key="4">
    <source>
        <dbReference type="EMBL" id="PAB60150.1"/>
    </source>
</evidence>
<dbReference type="OrthoDB" id="9805976at2"/>
<protein>
    <submittedName>
        <fullName evidence="4">NAD(P)H dehydrogenase</fullName>
    </submittedName>
</protein>
<gene>
    <name evidence="4" type="ORF">CCE28_07200</name>
</gene>
<dbReference type="AlphaFoldDB" id="A0A267MN26"/>
<dbReference type="PANTHER" id="PTHR10204">
    <property type="entry name" value="NAD P H OXIDOREDUCTASE-RELATED"/>
    <property type="match status" value="1"/>
</dbReference>